<name>A0AAW1QV34_9CHLO</name>
<feature type="binding site" evidence="1">
    <location>
        <position position="91"/>
    </location>
    <ligand>
        <name>Mg(2+)</name>
        <dbReference type="ChEBI" id="CHEBI:18420"/>
        <label>1</label>
    </ligand>
</feature>
<dbReference type="AlphaFoldDB" id="A0AAW1QV34"/>
<evidence type="ECO:0000256" key="1">
    <source>
        <dbReference type="PIRSR" id="PIRSR605502-1"/>
    </source>
</evidence>
<dbReference type="SUPFAM" id="SSF101478">
    <property type="entry name" value="ADP-ribosylglycohydrolase"/>
    <property type="match status" value="1"/>
</dbReference>
<dbReference type="Proteomes" id="UP001438707">
    <property type="component" value="Unassembled WGS sequence"/>
</dbReference>
<evidence type="ECO:0008006" key="4">
    <source>
        <dbReference type="Google" id="ProtNLM"/>
    </source>
</evidence>
<feature type="binding site" evidence="1">
    <location>
        <position position="301"/>
    </location>
    <ligand>
        <name>Mg(2+)</name>
        <dbReference type="ChEBI" id="CHEBI:18420"/>
        <label>1</label>
    </ligand>
</feature>
<dbReference type="Gene3D" id="1.10.4080.10">
    <property type="entry name" value="ADP-ribosylation/Crystallin J1"/>
    <property type="match status" value="1"/>
</dbReference>
<accession>A0AAW1QV34</accession>
<feature type="binding site" evidence="1">
    <location>
        <position position="298"/>
    </location>
    <ligand>
        <name>Mg(2+)</name>
        <dbReference type="ChEBI" id="CHEBI:18420"/>
        <label>1</label>
    </ligand>
</feature>
<dbReference type="InterPro" id="IPR050792">
    <property type="entry name" value="ADP-ribosylglycohydrolase"/>
</dbReference>
<keyword evidence="3" id="KW-1185">Reference proteome</keyword>
<gene>
    <name evidence="2" type="ORF">WJX74_009484</name>
</gene>
<dbReference type="EMBL" id="JALJOS010000025">
    <property type="protein sequence ID" value="KAK9825325.1"/>
    <property type="molecule type" value="Genomic_DNA"/>
</dbReference>
<dbReference type="Pfam" id="PF03747">
    <property type="entry name" value="ADP_ribosyl_GH"/>
    <property type="match status" value="1"/>
</dbReference>
<feature type="binding site" evidence="1">
    <location>
        <position position="89"/>
    </location>
    <ligand>
        <name>Mg(2+)</name>
        <dbReference type="ChEBI" id="CHEBI:18420"/>
        <label>1</label>
    </ligand>
</feature>
<evidence type="ECO:0000313" key="2">
    <source>
        <dbReference type="EMBL" id="KAK9825325.1"/>
    </source>
</evidence>
<keyword evidence="1" id="KW-0479">Metal-binding</keyword>
<protein>
    <recommendedName>
        <fullName evidence="4">ADP-ribosylglycohydrolase</fullName>
    </recommendedName>
</protein>
<reference evidence="2 3" key="1">
    <citation type="journal article" date="2024" name="Nat. Commun.">
        <title>Phylogenomics reveals the evolutionary origins of lichenization in chlorophyte algae.</title>
        <authorList>
            <person name="Puginier C."/>
            <person name="Libourel C."/>
            <person name="Otte J."/>
            <person name="Skaloud P."/>
            <person name="Haon M."/>
            <person name="Grisel S."/>
            <person name="Petersen M."/>
            <person name="Berrin J.G."/>
            <person name="Delaux P.M."/>
            <person name="Dal Grande F."/>
            <person name="Keller J."/>
        </authorList>
    </citation>
    <scope>NUCLEOTIDE SEQUENCE [LARGE SCALE GENOMIC DNA]</scope>
    <source>
        <strain evidence="2 3">SAG 2145</strain>
    </source>
</reference>
<dbReference type="InterPro" id="IPR005502">
    <property type="entry name" value="Ribosyl_crysJ1"/>
</dbReference>
<feature type="binding site" evidence="1">
    <location>
        <position position="300"/>
    </location>
    <ligand>
        <name>Mg(2+)</name>
        <dbReference type="ChEBI" id="CHEBI:18420"/>
        <label>1</label>
    </ligand>
</feature>
<keyword evidence="1" id="KW-0460">Magnesium</keyword>
<evidence type="ECO:0000313" key="3">
    <source>
        <dbReference type="Proteomes" id="UP001438707"/>
    </source>
</evidence>
<proteinExistence type="predicted"/>
<dbReference type="PANTHER" id="PTHR16222">
    <property type="entry name" value="ADP-RIBOSYLGLYCOHYDROLASE"/>
    <property type="match status" value="1"/>
</dbReference>
<dbReference type="InterPro" id="IPR036705">
    <property type="entry name" value="Ribosyl_crysJ1_sf"/>
</dbReference>
<feature type="binding site" evidence="1">
    <location>
        <position position="90"/>
    </location>
    <ligand>
        <name>Mg(2+)</name>
        <dbReference type="ChEBI" id="CHEBI:18420"/>
        <label>1</label>
    </ligand>
</feature>
<organism evidence="2 3">
    <name type="scientific">Apatococcus lobatus</name>
    <dbReference type="NCBI Taxonomy" id="904363"/>
    <lineage>
        <taxon>Eukaryota</taxon>
        <taxon>Viridiplantae</taxon>
        <taxon>Chlorophyta</taxon>
        <taxon>core chlorophytes</taxon>
        <taxon>Trebouxiophyceae</taxon>
        <taxon>Chlorellales</taxon>
        <taxon>Chlorellaceae</taxon>
        <taxon>Apatococcus</taxon>
    </lineage>
</organism>
<dbReference type="GO" id="GO:0046872">
    <property type="term" value="F:metal ion binding"/>
    <property type="evidence" value="ECO:0007669"/>
    <property type="project" value="UniProtKB-KW"/>
</dbReference>
<comment type="caution">
    <text evidence="2">The sequence shown here is derived from an EMBL/GenBank/DDBJ whole genome shotgun (WGS) entry which is preliminary data.</text>
</comment>
<comment type="cofactor">
    <cofactor evidence="1">
        <name>Mg(2+)</name>
        <dbReference type="ChEBI" id="CHEBI:18420"/>
    </cofactor>
    <text evidence="1">Binds 2 magnesium ions per subunit.</text>
</comment>
<sequence length="362" mass="38734">MITLVRKLTRARHGSTDAQPPGSHLLPQAQQVGSLNAAEGALLGACIGDAAGAPLEFPRLEHVGPDKVAAALQMRGGGTYEPVGPGQGTDDTELTLSLGQALRAAAPPFLPLESIARAYCSWRATSALDVGNTCAKAFVVGTQVLHEGWAGACRHAAVKHNMESESNDCLNRVTPLAIWSWRQDYDLIAAFCKQEALLSHPNAVVQGCSAAYCIAIAHLIRYPGCREGALHAAVSWAQDQDCKVIGEWLDAAQDLTYWPTVAWHAGWVKWGFLYAFRHLYLASSFQECMEDILSRGGDTDTNAAIVGGLVGCLHGASEIPGFLKDPVLQRCADSPGKQVPAHLCANKIPQLARQLLELGKRT</sequence>
<dbReference type="PANTHER" id="PTHR16222:SF35">
    <property type="entry name" value="ADP-RIBOSYLGLYCOHYDROLASE"/>
    <property type="match status" value="1"/>
</dbReference>